<feature type="region of interest" description="Disordered" evidence="1">
    <location>
        <begin position="1"/>
        <end position="24"/>
    </location>
</feature>
<proteinExistence type="predicted"/>
<organism evidence="2 3">
    <name type="scientific">Laetiporus sulphureus 93-53</name>
    <dbReference type="NCBI Taxonomy" id="1314785"/>
    <lineage>
        <taxon>Eukaryota</taxon>
        <taxon>Fungi</taxon>
        <taxon>Dikarya</taxon>
        <taxon>Basidiomycota</taxon>
        <taxon>Agaricomycotina</taxon>
        <taxon>Agaricomycetes</taxon>
        <taxon>Polyporales</taxon>
        <taxon>Laetiporus</taxon>
    </lineage>
</organism>
<dbReference type="GeneID" id="63831246"/>
<dbReference type="Proteomes" id="UP000076871">
    <property type="component" value="Unassembled WGS sequence"/>
</dbReference>
<dbReference type="AlphaFoldDB" id="A0A165GBZ6"/>
<keyword evidence="3" id="KW-1185">Reference proteome</keyword>
<name>A0A165GBZ6_9APHY</name>
<dbReference type="InParanoid" id="A0A165GBZ6"/>
<protein>
    <submittedName>
        <fullName evidence="2">Uncharacterized protein</fullName>
    </submittedName>
</protein>
<feature type="compositionally biased region" description="Pro residues" evidence="1">
    <location>
        <begin position="108"/>
        <end position="126"/>
    </location>
</feature>
<accession>A0A165GBZ6</accession>
<evidence type="ECO:0000313" key="2">
    <source>
        <dbReference type="EMBL" id="KZT10134.1"/>
    </source>
</evidence>
<gene>
    <name evidence="2" type="ORF">LAESUDRAFT_810404</name>
</gene>
<feature type="compositionally biased region" description="Polar residues" evidence="1">
    <location>
        <begin position="1"/>
        <end position="11"/>
    </location>
</feature>
<dbReference type="EMBL" id="KV427610">
    <property type="protein sequence ID" value="KZT10134.1"/>
    <property type="molecule type" value="Genomic_DNA"/>
</dbReference>
<evidence type="ECO:0000256" key="1">
    <source>
        <dbReference type="SAM" id="MobiDB-lite"/>
    </source>
</evidence>
<feature type="region of interest" description="Disordered" evidence="1">
    <location>
        <begin position="105"/>
        <end position="178"/>
    </location>
</feature>
<dbReference type="RefSeq" id="XP_040767874.1">
    <property type="nucleotide sequence ID" value="XM_040914218.1"/>
</dbReference>
<evidence type="ECO:0000313" key="3">
    <source>
        <dbReference type="Proteomes" id="UP000076871"/>
    </source>
</evidence>
<dbReference type="OrthoDB" id="3025610at2759"/>
<reference evidence="2 3" key="1">
    <citation type="journal article" date="2016" name="Mol. Biol. Evol.">
        <title>Comparative Genomics of Early-Diverging Mushroom-Forming Fungi Provides Insights into the Origins of Lignocellulose Decay Capabilities.</title>
        <authorList>
            <person name="Nagy L.G."/>
            <person name="Riley R."/>
            <person name="Tritt A."/>
            <person name="Adam C."/>
            <person name="Daum C."/>
            <person name="Floudas D."/>
            <person name="Sun H."/>
            <person name="Yadav J.S."/>
            <person name="Pangilinan J."/>
            <person name="Larsson K.H."/>
            <person name="Matsuura K."/>
            <person name="Barry K."/>
            <person name="Labutti K."/>
            <person name="Kuo R."/>
            <person name="Ohm R.A."/>
            <person name="Bhattacharya S.S."/>
            <person name="Shirouzu T."/>
            <person name="Yoshinaga Y."/>
            <person name="Martin F.M."/>
            <person name="Grigoriev I.V."/>
            <person name="Hibbett D.S."/>
        </authorList>
    </citation>
    <scope>NUCLEOTIDE SEQUENCE [LARGE SCALE GENOMIC DNA]</scope>
    <source>
        <strain evidence="2 3">93-53</strain>
    </source>
</reference>
<sequence>MIDRTQNTWKTPSPMPPADSKSDISTEAMRTELAKRSQLGKRKAAESIIADPSIPAAKRVKLVSSELRNIVEYPHSNNVHARPLTAKCWTETFRCDCSKRRVIVSSVPQPPPPSPSPTSTTPPSPQPEICNASAPAGAKPLKRTQSSLSHWVAGVSKKHKPDTAPVGAPPQTNGKQGQSGVLGCGGYVQITVEEEAHPLCSYIKGQMITVLVERPTQMAPVK</sequence>